<name>A0ABW2G282_9ACTN</name>
<sequence length="40" mass="4302">MPIAGLCRFCVSGRTLRTVREASLVIPEQQRAVLEAMAGA</sequence>
<proteinExistence type="predicted"/>
<dbReference type="EMBL" id="JBHTAJ010000053">
    <property type="protein sequence ID" value="MFC7182782.1"/>
    <property type="molecule type" value="Genomic_DNA"/>
</dbReference>
<keyword evidence="2" id="KW-1185">Reference proteome</keyword>
<organism evidence="1 2">
    <name type="scientific">Kitasatospora paranensis</name>
    <dbReference type="NCBI Taxonomy" id="258053"/>
    <lineage>
        <taxon>Bacteria</taxon>
        <taxon>Bacillati</taxon>
        <taxon>Actinomycetota</taxon>
        <taxon>Actinomycetes</taxon>
        <taxon>Kitasatosporales</taxon>
        <taxon>Streptomycetaceae</taxon>
        <taxon>Kitasatospora</taxon>
    </lineage>
</organism>
<dbReference type="Proteomes" id="UP001596435">
    <property type="component" value="Unassembled WGS sequence"/>
</dbReference>
<dbReference type="RefSeq" id="WP_380232056.1">
    <property type="nucleotide sequence ID" value="NZ_JBHTAJ010000053.1"/>
</dbReference>
<accession>A0ABW2G282</accession>
<evidence type="ECO:0000313" key="1">
    <source>
        <dbReference type="EMBL" id="MFC7182782.1"/>
    </source>
</evidence>
<reference evidence="2" key="1">
    <citation type="journal article" date="2019" name="Int. J. Syst. Evol. Microbiol.">
        <title>The Global Catalogue of Microorganisms (GCM) 10K type strain sequencing project: providing services to taxonomists for standard genome sequencing and annotation.</title>
        <authorList>
            <consortium name="The Broad Institute Genomics Platform"/>
            <consortium name="The Broad Institute Genome Sequencing Center for Infectious Disease"/>
            <person name="Wu L."/>
            <person name="Ma J."/>
        </authorList>
    </citation>
    <scope>NUCLEOTIDE SEQUENCE [LARGE SCALE GENOMIC DNA]</scope>
    <source>
        <strain evidence="2">CGMCC 1.12859</strain>
    </source>
</reference>
<protein>
    <submittedName>
        <fullName evidence="1">Uncharacterized protein</fullName>
    </submittedName>
</protein>
<gene>
    <name evidence="1" type="ORF">ACFQMG_24845</name>
</gene>
<comment type="caution">
    <text evidence="1">The sequence shown here is derived from an EMBL/GenBank/DDBJ whole genome shotgun (WGS) entry which is preliminary data.</text>
</comment>
<evidence type="ECO:0000313" key="2">
    <source>
        <dbReference type="Proteomes" id="UP001596435"/>
    </source>
</evidence>